<dbReference type="Proteomes" id="UP000809910">
    <property type="component" value="Unassembled WGS sequence"/>
</dbReference>
<gene>
    <name evidence="3" type="ORF">I5282_05810</name>
</gene>
<evidence type="ECO:0000256" key="1">
    <source>
        <dbReference type="ARBA" id="ARBA00001954"/>
    </source>
</evidence>
<evidence type="ECO:0008006" key="5">
    <source>
        <dbReference type="Google" id="ProtNLM"/>
    </source>
</evidence>
<evidence type="ECO:0000313" key="4">
    <source>
        <dbReference type="Proteomes" id="UP000809910"/>
    </source>
</evidence>
<dbReference type="InterPro" id="IPR050411">
    <property type="entry name" value="AlphaKG_dependent_hydroxylases"/>
</dbReference>
<protein>
    <recommendedName>
        <fullName evidence="5">TauD/TfdA-like domain-containing protein</fullName>
    </recommendedName>
</protein>
<organism evidence="3 4">
    <name type="scientific">Legionella bononiensis</name>
    <dbReference type="NCBI Taxonomy" id="2793102"/>
    <lineage>
        <taxon>Bacteria</taxon>
        <taxon>Pseudomonadati</taxon>
        <taxon>Pseudomonadota</taxon>
        <taxon>Gammaproteobacteria</taxon>
        <taxon>Legionellales</taxon>
        <taxon>Legionellaceae</taxon>
        <taxon>Legionella</taxon>
    </lineage>
</organism>
<reference evidence="3 4" key="1">
    <citation type="submission" date="2020-12" db="EMBL/GenBank/DDBJ databases">
        <title>WGS of Legionella: environmental sample.</title>
        <authorList>
            <person name="Cristino S."/>
            <person name="Girolamini L."/>
            <person name="Salaris S."/>
            <person name="Pascale M.R."/>
            <person name="Mazzotta M."/>
            <person name="Orsini M."/>
            <person name="Grottola A."/>
        </authorList>
    </citation>
    <scope>NUCLEOTIDE SEQUENCE [LARGE SCALE GENOMIC DNA]</scope>
    <source>
        <strain evidence="3 4">30cs62</strain>
    </source>
</reference>
<dbReference type="PANTHER" id="PTHR10696:SF21">
    <property type="entry name" value="TAUD_TFDA-LIKE DOMAIN-CONTAINING PROTEIN"/>
    <property type="match status" value="1"/>
</dbReference>
<dbReference type="Gene3D" id="3.60.130.10">
    <property type="entry name" value="Clavaminate synthase-like"/>
    <property type="match status" value="2"/>
</dbReference>
<dbReference type="PANTHER" id="PTHR10696">
    <property type="entry name" value="GAMMA-BUTYROBETAINE HYDROXYLASE-RELATED"/>
    <property type="match status" value="1"/>
</dbReference>
<comment type="caution">
    <text evidence="3">The sequence shown here is derived from an EMBL/GenBank/DDBJ whole genome shotgun (WGS) entry which is preliminary data.</text>
</comment>
<dbReference type="SUPFAM" id="SSF51197">
    <property type="entry name" value="Clavaminate synthase-like"/>
    <property type="match status" value="2"/>
</dbReference>
<accession>A0ABS1W9R3</accession>
<keyword evidence="2" id="KW-0560">Oxidoreductase</keyword>
<dbReference type="InterPro" id="IPR042098">
    <property type="entry name" value="TauD-like_sf"/>
</dbReference>
<proteinExistence type="predicted"/>
<name>A0ABS1W9R3_9GAMM</name>
<evidence type="ECO:0000256" key="2">
    <source>
        <dbReference type="ARBA" id="ARBA00023002"/>
    </source>
</evidence>
<dbReference type="RefSeq" id="WP_203110987.1">
    <property type="nucleotide sequence ID" value="NZ_JADOBG010000020.1"/>
</dbReference>
<keyword evidence="4" id="KW-1185">Reference proteome</keyword>
<evidence type="ECO:0000313" key="3">
    <source>
        <dbReference type="EMBL" id="MBL7526085.1"/>
    </source>
</evidence>
<comment type="cofactor">
    <cofactor evidence="1">
        <name>Fe(2+)</name>
        <dbReference type="ChEBI" id="CHEBI:29033"/>
    </cofactor>
</comment>
<dbReference type="EMBL" id="JADWVN010000009">
    <property type="protein sequence ID" value="MBL7526085.1"/>
    <property type="molecule type" value="Genomic_DNA"/>
</dbReference>
<sequence>MNKLHEEMSIRIFDAKNSLTTKSLLEIKQHVLKFGYIYLTNTGLTTKEELIPLLPELGFDLQNQFNEGGRTSKKWQEQWCAPGLRRMDYYPPDRYLLPNNEIQYQRVFPKDILFFCSKPPKPDCGGRTFLHSSLKLEAYLRNSGAIGTNLLKKMELHGLMIETGYLDAHHPEKNNNYFQSWQERFGTSSREEAFRQCQSLTDQYDHCWWQKEEEPGPDGTETYTLMTRITLPAFLKDPITQEQFLRFPRIAADTPSIRNGFRRFPLGNGEELTTDEKNLLKQAYLETREGRDWQLGDIILMDNLRYGHSRESFTGDREILLGMARSCRIEQDASISYSKHSTNEAINGCNAAEYPQAKNIANIEDVYYTMPSNKKQWVEQFSMRIFDAKGKLNDRNLALIQKEFNLWGALHLINTGLKPQHGGDIPDELINALGFGPEQQFKWGGQYSGRTQLHYLSKHMRETDQYPPELFLLPHNEILYQRFMPENLLFYSVHPTPACQGGRTFVHSAKQVEQLIAQSGEDGLELLSKLKQHGLLINTGFLDENHPNKKENYFRSWQDRFGTSSREEAMKRCKESTYQFDNCAWQKEEILGIDGKPSYTLMTSIKIPAFKKNEQDGESYLLFPRIAFDLPKARNGYRTYPLGNGEELTVNEKNILLRAFWDSRQGRTQQSGDLLLVNNIQFGHARESYKGKRQISVSMAGIFWTDDV</sequence>